<evidence type="ECO:0000256" key="5">
    <source>
        <dbReference type="SAM" id="Phobius"/>
    </source>
</evidence>
<dbReference type="SUPFAM" id="SSF55486">
    <property type="entry name" value="Metalloproteases ('zincins'), catalytic domain"/>
    <property type="match status" value="1"/>
</dbReference>
<dbReference type="PANTHER" id="PTHR30168">
    <property type="entry name" value="PUTATIVE MEMBRANE PROTEIN YPFJ"/>
    <property type="match status" value="1"/>
</dbReference>
<dbReference type="PATRIC" id="fig|1172194.4.peg.3792"/>
<dbReference type="GO" id="GO:0016020">
    <property type="term" value="C:membrane"/>
    <property type="evidence" value="ECO:0007669"/>
    <property type="project" value="UniProtKB-SubCell"/>
</dbReference>
<organism evidence="6 7">
    <name type="scientific">Hydrocarboniphaga effusa AP103</name>
    <dbReference type="NCBI Taxonomy" id="1172194"/>
    <lineage>
        <taxon>Bacteria</taxon>
        <taxon>Pseudomonadati</taxon>
        <taxon>Pseudomonadota</taxon>
        <taxon>Gammaproteobacteria</taxon>
        <taxon>Nevskiales</taxon>
        <taxon>Nevskiaceae</taxon>
        <taxon>Hydrocarboniphaga</taxon>
    </lineage>
</organism>
<keyword evidence="4 5" id="KW-0472">Membrane</keyword>
<evidence type="ECO:0000256" key="4">
    <source>
        <dbReference type="ARBA" id="ARBA00023136"/>
    </source>
</evidence>
<proteinExistence type="predicted"/>
<reference evidence="6 7" key="1">
    <citation type="journal article" date="2012" name="J. Bacteriol.">
        <title>Genome Sequence of n-Alkane-Degrading Hydrocarboniphaga effusa Strain AP103T (ATCC BAA-332T).</title>
        <authorList>
            <person name="Chang H.K."/>
            <person name="Zylstra G.J."/>
            <person name="Chae J.C."/>
        </authorList>
    </citation>
    <scope>NUCLEOTIDE SEQUENCE [LARGE SCALE GENOMIC DNA]</scope>
    <source>
        <strain evidence="6 7">AP103</strain>
    </source>
</reference>
<dbReference type="InterPro" id="IPR007343">
    <property type="entry name" value="Uncharacterised_pept_Zn_put"/>
</dbReference>
<keyword evidence="2 5" id="KW-0812">Transmembrane</keyword>
<accession>I7ZA36</accession>
<keyword evidence="3 5" id="KW-1133">Transmembrane helix</keyword>
<dbReference type="EMBL" id="AKGD01000003">
    <property type="protein sequence ID" value="EIT68714.1"/>
    <property type="molecule type" value="Genomic_DNA"/>
</dbReference>
<dbReference type="AlphaFoldDB" id="I7ZA36"/>
<dbReference type="STRING" id="1172194.WQQ_39090"/>
<feature type="transmembrane region" description="Helical" evidence="5">
    <location>
        <begin position="20"/>
        <end position="39"/>
    </location>
</feature>
<dbReference type="Proteomes" id="UP000003704">
    <property type="component" value="Unassembled WGS sequence"/>
</dbReference>
<sequence>MKWREGRRSGNVTGGGGGGGGLRLGLGGVAVVVVLGLLFGKSPMEMLGLVAQLEQGGAPTQQQPLPDNETTDFVRAILGSTEDVWSALFTQSGSQYQAPTLVLFSGSVQTACGGASSASGPFYCPGDRQVYLDTSFFDEMRQRLGGGGDFANAYVIAHEVGHHVQTLTGTTQKVQQARAAGQSVEGDGGLLVRQELQADCYAGVWAHVAEQRLHWLEEGDVERALATASAIGDDRLQREARGTVVPDAFTHGTSEQRVRWFRRGFESGEPQRCDTFAAADL</sequence>
<dbReference type="RefSeq" id="WP_007186844.1">
    <property type="nucleotide sequence ID" value="NZ_AKGD01000003.1"/>
</dbReference>
<comment type="caution">
    <text evidence="6">The sequence shown here is derived from an EMBL/GenBank/DDBJ whole genome shotgun (WGS) entry which is preliminary data.</text>
</comment>
<name>I7ZA36_9GAMM</name>
<dbReference type="Pfam" id="PF04228">
    <property type="entry name" value="Zn_peptidase"/>
    <property type="match status" value="1"/>
</dbReference>
<comment type="subcellular location">
    <subcellularLocation>
        <location evidence="1">Membrane</location>
        <topology evidence="1">Single-pass membrane protein</topology>
    </subcellularLocation>
</comment>
<evidence type="ECO:0000256" key="2">
    <source>
        <dbReference type="ARBA" id="ARBA00022692"/>
    </source>
</evidence>
<evidence type="ECO:0000256" key="3">
    <source>
        <dbReference type="ARBA" id="ARBA00022989"/>
    </source>
</evidence>
<dbReference type="PANTHER" id="PTHR30168:SF0">
    <property type="entry name" value="INNER MEMBRANE PROTEIN"/>
    <property type="match status" value="1"/>
</dbReference>
<gene>
    <name evidence="6" type="ORF">WQQ_39090</name>
</gene>
<dbReference type="OrthoDB" id="9774900at2"/>
<evidence type="ECO:0000313" key="7">
    <source>
        <dbReference type="Proteomes" id="UP000003704"/>
    </source>
</evidence>
<evidence type="ECO:0000313" key="6">
    <source>
        <dbReference type="EMBL" id="EIT68714.1"/>
    </source>
</evidence>
<protein>
    <submittedName>
        <fullName evidence="6">Zinc metallopeptidase, putative</fullName>
    </submittedName>
</protein>
<keyword evidence="7" id="KW-1185">Reference proteome</keyword>
<evidence type="ECO:0000256" key="1">
    <source>
        <dbReference type="ARBA" id="ARBA00004167"/>
    </source>
</evidence>